<gene>
    <name evidence="10" type="ORF">GCM10011425_06310</name>
</gene>
<evidence type="ECO:0000256" key="1">
    <source>
        <dbReference type="ARBA" id="ARBA00004651"/>
    </source>
</evidence>
<comment type="caution">
    <text evidence="10">The sequence shown here is derived from an EMBL/GenBank/DDBJ whole genome shotgun (WGS) entry which is preliminary data.</text>
</comment>
<dbReference type="PANTHER" id="PTHR30294">
    <property type="entry name" value="MEMBRANE COMPONENT OF ABC TRANSPORTER YHHJ-RELATED"/>
    <property type="match status" value="1"/>
</dbReference>
<dbReference type="InterPro" id="IPR019196">
    <property type="entry name" value="ABC_transp_unknown"/>
</dbReference>
<dbReference type="PANTHER" id="PTHR30294:SF29">
    <property type="entry name" value="MULTIDRUG ABC TRANSPORTER PERMEASE YBHS-RELATED"/>
    <property type="match status" value="1"/>
</dbReference>
<dbReference type="Pfam" id="PF09822">
    <property type="entry name" value="ABC_transp_aux"/>
    <property type="match status" value="1"/>
</dbReference>
<evidence type="ECO:0000259" key="9">
    <source>
        <dbReference type="Pfam" id="PF23357"/>
    </source>
</evidence>
<feature type="transmembrane region" description="Helical" evidence="6">
    <location>
        <begin position="56"/>
        <end position="73"/>
    </location>
</feature>
<comment type="subcellular location">
    <subcellularLocation>
        <location evidence="1">Cell membrane</location>
        <topology evidence="1">Multi-pass membrane protein</topology>
    </subcellularLocation>
</comment>
<dbReference type="NCBIfam" id="TIGR03518">
    <property type="entry name" value="ABC_perm_GldF"/>
    <property type="match status" value="1"/>
</dbReference>
<dbReference type="InterPro" id="IPR019863">
    <property type="entry name" value="Motility-assoc_ABC-rel_GldG"/>
</dbReference>
<dbReference type="InterPro" id="IPR019860">
    <property type="entry name" value="Motility-assoc_ABC_perm_GldF"/>
</dbReference>
<evidence type="ECO:0000256" key="2">
    <source>
        <dbReference type="ARBA" id="ARBA00022475"/>
    </source>
</evidence>
<sequence length="798" mass="88538">MLPIFQKEISSYLSSLVAYVTIGVFLLVLGLFLWVFPESSILEYGYAGLESLFSTAPYLFMFLIPAITMRSLAEERKEGTLEILATRPLTDWQIVLGKYLACLMLVLFALLPTLIYVYSVWVLGNPQGNLDTGAVIGSYIGLFLLGAAFVAIGLFASSISKNQIISFTVAVFLSYFFYSGFNSLSQLLSLQNSNIENVGIAAHYDAVGRGVLATGDLVYFILISGIFIGLTLLVIARQRQKALKYTAIPALAAVLLVVAVLSHFTYTRFDFTAEKRFTISEVSRNVMNGLPQPVTVTVYLQGKDLPGGMKRLQQGTRDMLNDLQAYSNSKLSFNFTNPLDGLNPQEQEQTIQDMQAQGIEPTNLSVKTDNGVSQKIIFPAAIVKCGEHVIGVKLLQTRIGLSPDEVLNNSIQNLEYAFTSAIKKATGNGRPRIGFTDGHNELSDLQLNDALKSLADGYEVGRVNLQTMPYANLKSLKLLIIPKPEKPFTEVEKFKIDQYLMQGGRILWAIDQVSAELDSLRGHGGEQLAFNKKLNLDDQLFRYGVRINYDLIADMSCSQIPVSTGNMGGQAQIQMLPWLFYPVFMPLGKHPVIKNLEGIRSEFASTIDLLPVKGIKQTVLLASSPYSKKLTSPRLLSLQALEQEPNPKEFQGAPQIVGALLEGTFSSNFQNRPVPEGITENIPVLNTSKPAKMIVLSDGDLLKNQVSADGSPFPLGYDRYTQQTYGNKNLLLNIADYMTDDSGLISLRNKEIKLRMLNRARLRNEKTYWQAVNTIAPLLLVLILAIFQHLYRKRKYAH</sequence>
<evidence type="ECO:0000256" key="6">
    <source>
        <dbReference type="SAM" id="Phobius"/>
    </source>
</evidence>
<feature type="domain" description="ABC-type uncharacterised transport system" evidence="7">
    <location>
        <begin position="430"/>
        <end position="733"/>
    </location>
</feature>
<dbReference type="Proteomes" id="UP000662074">
    <property type="component" value="Unassembled WGS sequence"/>
</dbReference>
<feature type="transmembrane region" description="Helical" evidence="6">
    <location>
        <begin position="12"/>
        <end position="36"/>
    </location>
</feature>
<evidence type="ECO:0000313" key="10">
    <source>
        <dbReference type="EMBL" id="GGI49419.1"/>
    </source>
</evidence>
<dbReference type="GO" id="GO:0005886">
    <property type="term" value="C:plasma membrane"/>
    <property type="evidence" value="ECO:0007669"/>
    <property type="project" value="UniProtKB-SubCell"/>
</dbReference>
<dbReference type="GO" id="GO:0140359">
    <property type="term" value="F:ABC-type transporter activity"/>
    <property type="evidence" value="ECO:0007669"/>
    <property type="project" value="InterPro"/>
</dbReference>
<keyword evidence="5 6" id="KW-0472">Membrane</keyword>
<protein>
    <recommendedName>
        <fullName evidence="12">Gliding motility-associated ABC transporter substrate-binding protein GldG</fullName>
    </recommendedName>
</protein>
<feature type="domain" description="ABC-2 type transporter transmembrane" evidence="8">
    <location>
        <begin position="52"/>
        <end position="181"/>
    </location>
</feature>
<feature type="transmembrane region" description="Helical" evidence="6">
    <location>
        <begin position="217"/>
        <end position="236"/>
    </location>
</feature>
<feature type="transmembrane region" description="Helical" evidence="6">
    <location>
        <begin position="768"/>
        <end position="787"/>
    </location>
</feature>
<dbReference type="NCBIfam" id="TIGR03521">
    <property type="entry name" value="GldG"/>
    <property type="match status" value="1"/>
</dbReference>
<feature type="transmembrane region" description="Helical" evidence="6">
    <location>
        <begin position="138"/>
        <end position="157"/>
    </location>
</feature>
<keyword evidence="3 6" id="KW-0812">Transmembrane</keyword>
<evidence type="ECO:0000256" key="4">
    <source>
        <dbReference type="ARBA" id="ARBA00022989"/>
    </source>
</evidence>
<dbReference type="Pfam" id="PF12698">
    <property type="entry name" value="ABC2_membrane_3"/>
    <property type="match status" value="1"/>
</dbReference>
<proteinExistence type="predicted"/>
<dbReference type="AlphaFoldDB" id="A0A917J671"/>
<dbReference type="InterPro" id="IPR055396">
    <property type="entry name" value="DUF7088"/>
</dbReference>
<dbReference type="EMBL" id="BMDO01000001">
    <property type="protein sequence ID" value="GGI49419.1"/>
    <property type="molecule type" value="Genomic_DNA"/>
</dbReference>
<feature type="transmembrane region" description="Helical" evidence="6">
    <location>
        <begin position="164"/>
        <end position="181"/>
    </location>
</feature>
<dbReference type="Pfam" id="PF23357">
    <property type="entry name" value="DUF7088"/>
    <property type="match status" value="1"/>
</dbReference>
<reference evidence="10" key="1">
    <citation type="journal article" date="2014" name="Int. J. Syst. Evol. Microbiol.">
        <title>Complete genome sequence of Corynebacterium casei LMG S-19264T (=DSM 44701T), isolated from a smear-ripened cheese.</title>
        <authorList>
            <consortium name="US DOE Joint Genome Institute (JGI-PGF)"/>
            <person name="Walter F."/>
            <person name="Albersmeier A."/>
            <person name="Kalinowski J."/>
            <person name="Ruckert C."/>
        </authorList>
    </citation>
    <scope>NUCLEOTIDE SEQUENCE</scope>
    <source>
        <strain evidence="10">CCM 8711</strain>
    </source>
</reference>
<reference evidence="10" key="2">
    <citation type="submission" date="2020-09" db="EMBL/GenBank/DDBJ databases">
        <authorList>
            <person name="Sun Q."/>
            <person name="Sedlacek I."/>
        </authorList>
    </citation>
    <scope>NUCLEOTIDE SEQUENCE</scope>
    <source>
        <strain evidence="10">CCM 8711</strain>
    </source>
</reference>
<feature type="transmembrane region" description="Helical" evidence="6">
    <location>
        <begin position="94"/>
        <end position="118"/>
    </location>
</feature>
<evidence type="ECO:0000259" key="7">
    <source>
        <dbReference type="Pfam" id="PF09822"/>
    </source>
</evidence>
<accession>A0A917J671</accession>
<keyword evidence="4 6" id="KW-1133">Transmembrane helix</keyword>
<feature type="domain" description="DUF7088" evidence="9">
    <location>
        <begin position="274"/>
        <end position="383"/>
    </location>
</feature>
<keyword evidence="11" id="KW-1185">Reference proteome</keyword>
<dbReference type="InterPro" id="IPR013525">
    <property type="entry name" value="ABC2_TM"/>
</dbReference>
<evidence type="ECO:0000259" key="8">
    <source>
        <dbReference type="Pfam" id="PF12698"/>
    </source>
</evidence>
<name>A0A917J671_9SPHI</name>
<evidence type="ECO:0000256" key="5">
    <source>
        <dbReference type="ARBA" id="ARBA00023136"/>
    </source>
</evidence>
<dbReference type="RefSeq" id="WP_188413684.1">
    <property type="nucleotide sequence ID" value="NZ_BMDO01000001.1"/>
</dbReference>
<dbReference type="InterPro" id="IPR051449">
    <property type="entry name" value="ABC-2_transporter_component"/>
</dbReference>
<organism evidence="10 11">
    <name type="scientific">Mucilaginibacter galii</name>
    <dbReference type="NCBI Taxonomy" id="2005073"/>
    <lineage>
        <taxon>Bacteria</taxon>
        <taxon>Pseudomonadati</taxon>
        <taxon>Bacteroidota</taxon>
        <taxon>Sphingobacteriia</taxon>
        <taxon>Sphingobacteriales</taxon>
        <taxon>Sphingobacteriaceae</taxon>
        <taxon>Mucilaginibacter</taxon>
    </lineage>
</organism>
<feature type="transmembrane region" description="Helical" evidence="6">
    <location>
        <begin position="248"/>
        <end position="266"/>
    </location>
</feature>
<keyword evidence="2" id="KW-1003">Cell membrane</keyword>
<evidence type="ECO:0008006" key="12">
    <source>
        <dbReference type="Google" id="ProtNLM"/>
    </source>
</evidence>
<evidence type="ECO:0000313" key="11">
    <source>
        <dbReference type="Proteomes" id="UP000662074"/>
    </source>
</evidence>
<evidence type="ECO:0000256" key="3">
    <source>
        <dbReference type="ARBA" id="ARBA00022692"/>
    </source>
</evidence>